<protein>
    <submittedName>
        <fullName evidence="1">Uncharacterized protein</fullName>
    </submittedName>
</protein>
<dbReference type="AlphaFoldDB" id="A0AAD7NQB3"/>
<organism evidence="1 2">
    <name type="scientific">Mycena metata</name>
    <dbReference type="NCBI Taxonomy" id="1033252"/>
    <lineage>
        <taxon>Eukaryota</taxon>
        <taxon>Fungi</taxon>
        <taxon>Dikarya</taxon>
        <taxon>Basidiomycota</taxon>
        <taxon>Agaricomycotina</taxon>
        <taxon>Agaricomycetes</taxon>
        <taxon>Agaricomycetidae</taxon>
        <taxon>Agaricales</taxon>
        <taxon>Marasmiineae</taxon>
        <taxon>Mycenaceae</taxon>
        <taxon>Mycena</taxon>
    </lineage>
</organism>
<keyword evidence="2" id="KW-1185">Reference proteome</keyword>
<sequence>MINVDTHNVYVASTASARRTWRFNKPLRNQAPIFRPEVEFASTGHRIVRTGRVPGQSEAISKSAQRGYSRVGMLIAYQSDIARSALTSGHQLSPAAPSARGVRFAKRAYYSQHVPVGYLPYRVVSP</sequence>
<accession>A0AAD7NQB3</accession>
<evidence type="ECO:0000313" key="1">
    <source>
        <dbReference type="EMBL" id="KAJ7770017.1"/>
    </source>
</evidence>
<evidence type="ECO:0000313" key="2">
    <source>
        <dbReference type="Proteomes" id="UP001215598"/>
    </source>
</evidence>
<gene>
    <name evidence="1" type="ORF">B0H16DRAFT_1452381</name>
</gene>
<comment type="caution">
    <text evidence="1">The sequence shown here is derived from an EMBL/GenBank/DDBJ whole genome shotgun (WGS) entry which is preliminary data.</text>
</comment>
<name>A0AAD7NQB3_9AGAR</name>
<proteinExistence type="predicted"/>
<reference evidence="1" key="1">
    <citation type="submission" date="2023-03" db="EMBL/GenBank/DDBJ databases">
        <title>Massive genome expansion in bonnet fungi (Mycena s.s.) driven by repeated elements and novel gene families across ecological guilds.</title>
        <authorList>
            <consortium name="Lawrence Berkeley National Laboratory"/>
            <person name="Harder C.B."/>
            <person name="Miyauchi S."/>
            <person name="Viragh M."/>
            <person name="Kuo A."/>
            <person name="Thoen E."/>
            <person name="Andreopoulos B."/>
            <person name="Lu D."/>
            <person name="Skrede I."/>
            <person name="Drula E."/>
            <person name="Henrissat B."/>
            <person name="Morin E."/>
            <person name="Kohler A."/>
            <person name="Barry K."/>
            <person name="LaButti K."/>
            <person name="Morin E."/>
            <person name="Salamov A."/>
            <person name="Lipzen A."/>
            <person name="Mereny Z."/>
            <person name="Hegedus B."/>
            <person name="Baldrian P."/>
            <person name="Stursova M."/>
            <person name="Weitz H."/>
            <person name="Taylor A."/>
            <person name="Grigoriev I.V."/>
            <person name="Nagy L.G."/>
            <person name="Martin F."/>
            <person name="Kauserud H."/>
        </authorList>
    </citation>
    <scope>NUCLEOTIDE SEQUENCE</scope>
    <source>
        <strain evidence="1">CBHHK182m</strain>
    </source>
</reference>
<dbReference type="Proteomes" id="UP001215598">
    <property type="component" value="Unassembled WGS sequence"/>
</dbReference>
<dbReference type="EMBL" id="JARKIB010000017">
    <property type="protein sequence ID" value="KAJ7770017.1"/>
    <property type="molecule type" value="Genomic_DNA"/>
</dbReference>